<keyword evidence="2" id="KW-0548">Nucleotidyltransferase</keyword>
<dbReference type="Pfam" id="PF00990">
    <property type="entry name" value="GGDEF"/>
    <property type="match status" value="1"/>
</dbReference>
<dbReference type="Gene3D" id="3.30.450.40">
    <property type="match status" value="1"/>
</dbReference>
<dbReference type="PANTHER" id="PTHR43102:SF2">
    <property type="entry name" value="GAF DOMAIN-CONTAINING PROTEIN"/>
    <property type="match status" value="1"/>
</dbReference>
<organism evidence="2 3">
    <name type="scientific">Glaciecola petra</name>
    <dbReference type="NCBI Taxonomy" id="3075602"/>
    <lineage>
        <taxon>Bacteria</taxon>
        <taxon>Pseudomonadati</taxon>
        <taxon>Pseudomonadota</taxon>
        <taxon>Gammaproteobacteria</taxon>
        <taxon>Alteromonadales</taxon>
        <taxon>Alteromonadaceae</taxon>
        <taxon>Glaciecola</taxon>
    </lineage>
</organism>
<reference evidence="2 3" key="1">
    <citation type="submission" date="2023-09" db="EMBL/GenBank/DDBJ databases">
        <authorList>
            <person name="Rey-Velasco X."/>
        </authorList>
    </citation>
    <scope>NUCLEOTIDE SEQUENCE [LARGE SCALE GENOMIC DNA]</scope>
    <source>
        <strain evidence="2 3">P117</strain>
    </source>
</reference>
<comment type="caution">
    <text evidence="2">The sequence shown here is derived from an EMBL/GenBank/DDBJ whole genome shotgun (WGS) entry which is preliminary data.</text>
</comment>
<dbReference type="InterPro" id="IPR000160">
    <property type="entry name" value="GGDEF_dom"/>
</dbReference>
<dbReference type="EC" id="2.7.7.65" evidence="2"/>
<dbReference type="SMART" id="SM00065">
    <property type="entry name" value="GAF"/>
    <property type="match status" value="1"/>
</dbReference>
<dbReference type="PROSITE" id="PS50887">
    <property type="entry name" value="GGDEF"/>
    <property type="match status" value="1"/>
</dbReference>
<keyword evidence="2" id="KW-0808">Transferase</keyword>
<dbReference type="SMART" id="SM00267">
    <property type="entry name" value="GGDEF"/>
    <property type="match status" value="1"/>
</dbReference>
<sequence>MKIPSLPRNEILRLATLNDLNILDTECDERFDRVTRLAQRLFDVPICLVSLIDENRQWFKSCVGLNASETGRDISFCGHSILGEDVFVVFDAALDKRFEDNPLVTGEPHIRFYAGYPLNMPNQTKMGTLCIIDTKPKLFTDSDKQALKDFGKIIEETLVSMYLSEIDDLTGLSNRRGFYHLSTKSLSYCSRHQHNAFLLYFDLDNFKELNDTFGHKFGDEVLVKFANILSDSFRESDAVGRIGGDEFAILMIAESQKNIHDAISRLESVFQSLLKNDEKYSKLGFSYGHISIDDNNPQSIIDLIDDADKKMYVNKRSKS</sequence>
<dbReference type="Proteomes" id="UP001253545">
    <property type="component" value="Unassembled WGS sequence"/>
</dbReference>
<dbReference type="NCBIfam" id="TIGR00254">
    <property type="entry name" value="GGDEF"/>
    <property type="match status" value="1"/>
</dbReference>
<dbReference type="RefSeq" id="WP_311369906.1">
    <property type="nucleotide sequence ID" value="NZ_JAVRHX010000006.1"/>
</dbReference>
<dbReference type="Gene3D" id="3.30.70.270">
    <property type="match status" value="1"/>
</dbReference>
<evidence type="ECO:0000313" key="2">
    <source>
        <dbReference type="EMBL" id="MDT0596384.1"/>
    </source>
</evidence>
<proteinExistence type="predicted"/>
<dbReference type="GO" id="GO:0052621">
    <property type="term" value="F:diguanylate cyclase activity"/>
    <property type="evidence" value="ECO:0007669"/>
    <property type="project" value="UniProtKB-EC"/>
</dbReference>
<dbReference type="PANTHER" id="PTHR43102">
    <property type="entry name" value="SLR1143 PROTEIN"/>
    <property type="match status" value="1"/>
</dbReference>
<dbReference type="InterPro" id="IPR003018">
    <property type="entry name" value="GAF"/>
</dbReference>
<evidence type="ECO:0000313" key="3">
    <source>
        <dbReference type="Proteomes" id="UP001253545"/>
    </source>
</evidence>
<dbReference type="Pfam" id="PF01590">
    <property type="entry name" value="GAF"/>
    <property type="match status" value="1"/>
</dbReference>
<dbReference type="SUPFAM" id="SSF55073">
    <property type="entry name" value="Nucleotide cyclase"/>
    <property type="match status" value="1"/>
</dbReference>
<gene>
    <name evidence="2" type="ORF">RM552_16130</name>
</gene>
<dbReference type="InterPro" id="IPR043128">
    <property type="entry name" value="Rev_trsase/Diguanyl_cyclase"/>
</dbReference>
<dbReference type="InterPro" id="IPR029016">
    <property type="entry name" value="GAF-like_dom_sf"/>
</dbReference>
<evidence type="ECO:0000259" key="1">
    <source>
        <dbReference type="PROSITE" id="PS50887"/>
    </source>
</evidence>
<dbReference type="InterPro" id="IPR029787">
    <property type="entry name" value="Nucleotide_cyclase"/>
</dbReference>
<feature type="domain" description="GGDEF" evidence="1">
    <location>
        <begin position="194"/>
        <end position="319"/>
    </location>
</feature>
<name>A0ABU2ZUS0_9ALTE</name>
<accession>A0ABU2ZUS0</accession>
<dbReference type="SUPFAM" id="SSF55781">
    <property type="entry name" value="GAF domain-like"/>
    <property type="match status" value="1"/>
</dbReference>
<protein>
    <submittedName>
        <fullName evidence="2">Sensor domain-containing diguanylate cyclase</fullName>
        <ecNumber evidence="2">2.7.7.65</ecNumber>
    </submittedName>
</protein>
<dbReference type="CDD" id="cd01949">
    <property type="entry name" value="GGDEF"/>
    <property type="match status" value="1"/>
</dbReference>
<keyword evidence="3" id="KW-1185">Reference proteome</keyword>
<dbReference type="EMBL" id="JAVRHX010000006">
    <property type="protein sequence ID" value="MDT0596384.1"/>
    <property type="molecule type" value="Genomic_DNA"/>
</dbReference>